<dbReference type="RefSeq" id="XP_002173565.1">
    <property type="nucleotide sequence ID" value="XM_002173529.2"/>
</dbReference>
<evidence type="ECO:0000313" key="6">
    <source>
        <dbReference type="Proteomes" id="UP000001744"/>
    </source>
</evidence>
<evidence type="ECO:0000313" key="5">
    <source>
        <dbReference type="JaponicusDB" id="SJAG_02358"/>
    </source>
</evidence>
<dbReference type="STRING" id="402676.B6K291"/>
<dbReference type="eggNOG" id="KOG4032">
    <property type="taxonomic scope" value="Eukaryota"/>
</dbReference>
<dbReference type="PANTHER" id="PTHR21250">
    <property type="entry name" value="PRE-RRNA-PROCESSING PROTEIN TSR2 HOMOLOG"/>
    <property type="match status" value="1"/>
</dbReference>
<dbReference type="Pfam" id="PF10273">
    <property type="entry name" value="WGG"/>
    <property type="match status" value="1"/>
</dbReference>
<dbReference type="EMBL" id="KE651166">
    <property type="protein sequence ID" value="EEB07272.1"/>
    <property type="molecule type" value="Genomic_DNA"/>
</dbReference>
<dbReference type="OMA" id="QSNWGGP"/>
<evidence type="ECO:0000256" key="2">
    <source>
        <dbReference type="ARBA" id="ARBA00022552"/>
    </source>
</evidence>
<reference evidence="4 6" key="1">
    <citation type="journal article" date="2011" name="Science">
        <title>Comparative functional genomics of the fission yeasts.</title>
        <authorList>
            <person name="Rhind N."/>
            <person name="Chen Z."/>
            <person name="Yassour M."/>
            <person name="Thompson D.A."/>
            <person name="Haas B.J."/>
            <person name="Habib N."/>
            <person name="Wapinski I."/>
            <person name="Roy S."/>
            <person name="Lin M.F."/>
            <person name="Heiman D.I."/>
            <person name="Young S.K."/>
            <person name="Furuya K."/>
            <person name="Guo Y."/>
            <person name="Pidoux A."/>
            <person name="Chen H.M."/>
            <person name="Robbertse B."/>
            <person name="Goldberg J.M."/>
            <person name="Aoki K."/>
            <person name="Bayne E.H."/>
            <person name="Berlin A.M."/>
            <person name="Desjardins C.A."/>
            <person name="Dobbs E."/>
            <person name="Dukaj L."/>
            <person name="Fan L."/>
            <person name="FitzGerald M.G."/>
            <person name="French C."/>
            <person name="Gujja S."/>
            <person name="Hansen K."/>
            <person name="Keifenheim D."/>
            <person name="Levin J.Z."/>
            <person name="Mosher R.A."/>
            <person name="Mueller C.A."/>
            <person name="Pfiffner J."/>
            <person name="Priest M."/>
            <person name="Russ C."/>
            <person name="Smialowska A."/>
            <person name="Swoboda P."/>
            <person name="Sykes S.M."/>
            <person name="Vaughn M."/>
            <person name="Vengrova S."/>
            <person name="Yoder R."/>
            <person name="Zeng Q."/>
            <person name="Allshire R."/>
            <person name="Baulcombe D."/>
            <person name="Birren B.W."/>
            <person name="Brown W."/>
            <person name="Ekwall K."/>
            <person name="Kellis M."/>
            <person name="Leatherwood J."/>
            <person name="Levin H."/>
            <person name="Margalit H."/>
            <person name="Martienssen R."/>
            <person name="Nieduszynski C.A."/>
            <person name="Spatafora J.W."/>
            <person name="Friedman N."/>
            <person name="Dalgaard J.Z."/>
            <person name="Baumann P."/>
            <person name="Niki H."/>
            <person name="Regev A."/>
            <person name="Nusbaum C."/>
        </authorList>
    </citation>
    <scope>NUCLEOTIDE SEQUENCE [LARGE SCALE GENOMIC DNA]</scope>
    <source>
        <strain evidence="6">yFS275 / FY16936</strain>
    </source>
</reference>
<protein>
    <submittedName>
        <fullName evidence="4">rRNA processing protein Tsr2</fullName>
    </submittedName>
</protein>
<feature type="region of interest" description="Disordered" evidence="3">
    <location>
        <begin position="121"/>
        <end position="177"/>
    </location>
</feature>
<keyword evidence="6" id="KW-1185">Reference proteome</keyword>
<comment type="similarity">
    <text evidence="1">Belongs to the TSR2 family.</text>
</comment>
<name>B6K291_SCHJY</name>
<organism evidence="4 6">
    <name type="scientific">Schizosaccharomyces japonicus (strain yFS275 / FY16936)</name>
    <name type="common">Fission yeast</name>
    <dbReference type="NCBI Taxonomy" id="402676"/>
    <lineage>
        <taxon>Eukaryota</taxon>
        <taxon>Fungi</taxon>
        <taxon>Dikarya</taxon>
        <taxon>Ascomycota</taxon>
        <taxon>Taphrinomycotina</taxon>
        <taxon>Schizosaccharomycetes</taxon>
        <taxon>Schizosaccharomycetales</taxon>
        <taxon>Schizosaccharomycetaceae</taxon>
        <taxon>Schizosaccharomyces</taxon>
    </lineage>
</organism>
<evidence type="ECO:0000313" key="4">
    <source>
        <dbReference type="EMBL" id="EEB07272.1"/>
    </source>
</evidence>
<dbReference type="InterPro" id="IPR019398">
    <property type="entry name" value="Pre-rRNA_process_TSR2"/>
</dbReference>
<dbReference type="Proteomes" id="UP000001744">
    <property type="component" value="Unassembled WGS sequence"/>
</dbReference>
<dbReference type="HOGENOM" id="CLU_074896_0_2_1"/>
<evidence type="ECO:0000256" key="3">
    <source>
        <dbReference type="SAM" id="MobiDB-lite"/>
    </source>
</evidence>
<keyword evidence="2" id="KW-0698">rRNA processing</keyword>
<dbReference type="VEuPathDB" id="FungiDB:SJAG_02358"/>
<dbReference type="GO" id="GO:0005634">
    <property type="term" value="C:nucleus"/>
    <property type="evidence" value="ECO:0000318"/>
    <property type="project" value="GO_Central"/>
</dbReference>
<feature type="compositionally biased region" description="Low complexity" evidence="3">
    <location>
        <begin position="132"/>
        <end position="161"/>
    </location>
</feature>
<evidence type="ECO:0000256" key="1">
    <source>
        <dbReference type="ARBA" id="ARBA00006524"/>
    </source>
</evidence>
<dbReference type="AlphaFoldDB" id="B6K291"/>
<gene>
    <name evidence="5" type="primary">tsr2</name>
    <name evidence="4" type="ORF">SJAG_02358</name>
</gene>
<dbReference type="GO" id="GO:0000462">
    <property type="term" value="P:maturation of SSU-rRNA from tricistronic rRNA transcript (SSU-rRNA, 5.8S rRNA, LSU-rRNA)"/>
    <property type="evidence" value="ECO:0000318"/>
    <property type="project" value="GO_Central"/>
</dbReference>
<sequence length="177" mass="19846">MFDDPEKKVAYFEYAVGLVFHSWPVMKQAVEEEWGGVESADKRDWMAGAVFDFITANPDVEADDVEEIILQILTDEFSADVEDDSAYELATDLVSLWKSSQEDDFEPIRKLHETVGKKLLEKMESEGGAGAGSSETANAEATPELVEAPDAQEQSQQQQDPVVDDDGFTMVQRKRRY</sequence>
<accession>B6K291</accession>
<proteinExistence type="inferred from homology"/>
<dbReference type="JaponicusDB" id="SJAG_02358">
    <property type="gene designation" value="tsr2"/>
</dbReference>
<dbReference type="GeneID" id="7050003"/>